<sequence>MIWRVNIQNRVVLNVNFFKRFQLNTIKKKLYVIYVGLLFVPIILVGYYISVEIRSEQINTKIEEIEQSTIRTKQDLMSTFELLIRISDWIYQDERLAEIVEREYDSVYEVIQSYETYTQFSDYLKYYPEIDYVRFYSDNPTLLSSVGLYPVTSEITQQEWYQDTLDKRGQIVWRIIEDPITRQHNLNLTRSVFRNNRLVGVLSIAVANETIDTILASSGNSAFLTLDDHLIFSATQPEATEEVYDYYRLMELEKDNLELINENADSVQGSSSQLTFMVQQIPLNKSLISDFKIVSTVPTQSIIEEANRVLVTGYLLIGLVFLLSLFILNRFIDHFNRRVLVLKESMTKVARGDFEIPEEVQGNDEISDIYHELQTTMGSLQNLLQERYQHELDQKNWEIVKKEAEFKLLASQINPHFLYNTLETIRMKALKNQDREVAETVKILSKLMRKALERDRDEILLSEDLKFIEMYLQIQQLRFGDRIAYTIRQNTQADYWILPLLIQPIVENAFIHGVEKVRGEVEVWIEVFEKESDLEIIIRDNGAGIEANRLATLRQLLAEGEGANRIGVNNVQQRIKHYYGEVYGLSIESVLGEGTQVTLHLPQKIYEEGDIQNAYGINR</sequence>
<comment type="caution">
    <text evidence="7">The sequence shown here is derived from an EMBL/GenBank/DDBJ whole genome shotgun (WGS) entry which is preliminary data.</text>
</comment>
<dbReference type="GO" id="GO:0016020">
    <property type="term" value="C:membrane"/>
    <property type="evidence" value="ECO:0007669"/>
    <property type="project" value="UniProtKB-SubCell"/>
</dbReference>
<feature type="domain" description="HAMP" evidence="6">
    <location>
        <begin position="333"/>
        <end position="385"/>
    </location>
</feature>
<feature type="transmembrane region" description="Helical" evidence="5">
    <location>
        <begin position="30"/>
        <end position="49"/>
    </location>
</feature>
<feature type="transmembrane region" description="Helical" evidence="5">
    <location>
        <begin position="309"/>
        <end position="328"/>
    </location>
</feature>
<dbReference type="InterPro" id="IPR036890">
    <property type="entry name" value="HATPase_C_sf"/>
</dbReference>
<proteinExistence type="predicted"/>
<dbReference type="InterPro" id="IPR010559">
    <property type="entry name" value="Sig_transdc_His_kin_internal"/>
</dbReference>
<name>A0A844C8B2_9LACT</name>
<evidence type="ECO:0000256" key="1">
    <source>
        <dbReference type="ARBA" id="ARBA00004370"/>
    </source>
</evidence>
<dbReference type="Proteomes" id="UP000440066">
    <property type="component" value="Unassembled WGS sequence"/>
</dbReference>
<dbReference type="GO" id="GO:0000155">
    <property type="term" value="F:phosphorelay sensor kinase activity"/>
    <property type="evidence" value="ECO:0007669"/>
    <property type="project" value="InterPro"/>
</dbReference>
<gene>
    <name evidence="7" type="ORF">GF867_05320</name>
</gene>
<dbReference type="PANTHER" id="PTHR34220:SF7">
    <property type="entry name" value="SENSOR HISTIDINE KINASE YPDA"/>
    <property type="match status" value="1"/>
</dbReference>
<keyword evidence="3" id="KW-0808">Transferase</keyword>
<dbReference type="SMART" id="SM00387">
    <property type="entry name" value="HATPase_c"/>
    <property type="match status" value="1"/>
</dbReference>
<keyword evidence="4" id="KW-0418">Kinase</keyword>
<keyword evidence="5" id="KW-0812">Transmembrane</keyword>
<comment type="subcellular location">
    <subcellularLocation>
        <location evidence="1">Membrane</location>
    </subcellularLocation>
</comment>
<dbReference type="InterPro" id="IPR050640">
    <property type="entry name" value="Bact_2-comp_sensor_kinase"/>
</dbReference>
<reference evidence="7 8" key="1">
    <citation type="submission" date="2019-11" db="EMBL/GenBank/DDBJ databases">
        <title>Characterisation of Fundicoccus ignavus gen. nov. sp. nov., a novel genus of the family Aerococcaceae from bulk tank milk.</title>
        <authorList>
            <person name="Siebert A."/>
            <person name="Huptas C."/>
            <person name="Wenning M."/>
            <person name="Scherer S."/>
            <person name="Doll E.V."/>
        </authorList>
    </citation>
    <scope>NUCLEOTIDE SEQUENCE [LARGE SCALE GENOMIC DNA]</scope>
    <source>
        <strain evidence="7 8">DSM 109652</strain>
    </source>
</reference>
<evidence type="ECO:0000313" key="8">
    <source>
        <dbReference type="Proteomes" id="UP000440066"/>
    </source>
</evidence>
<evidence type="ECO:0000256" key="4">
    <source>
        <dbReference type="ARBA" id="ARBA00022777"/>
    </source>
</evidence>
<protein>
    <submittedName>
        <fullName evidence="7">HAMP domain-containing protein</fullName>
    </submittedName>
</protein>
<dbReference type="PROSITE" id="PS50885">
    <property type="entry name" value="HAMP"/>
    <property type="match status" value="1"/>
</dbReference>
<dbReference type="EMBL" id="WJQT01000005">
    <property type="protein sequence ID" value="MRJ46983.1"/>
    <property type="molecule type" value="Genomic_DNA"/>
</dbReference>
<dbReference type="PANTHER" id="PTHR34220">
    <property type="entry name" value="SENSOR HISTIDINE KINASE YPDA"/>
    <property type="match status" value="1"/>
</dbReference>
<evidence type="ECO:0000256" key="5">
    <source>
        <dbReference type="SAM" id="Phobius"/>
    </source>
</evidence>
<dbReference type="Pfam" id="PF02518">
    <property type="entry name" value="HATPase_c"/>
    <property type="match status" value="1"/>
</dbReference>
<dbReference type="InterPro" id="IPR003594">
    <property type="entry name" value="HATPase_dom"/>
</dbReference>
<dbReference type="Gene3D" id="6.10.340.10">
    <property type="match status" value="1"/>
</dbReference>
<dbReference type="CDD" id="cd06225">
    <property type="entry name" value="HAMP"/>
    <property type="match status" value="1"/>
</dbReference>
<dbReference type="InterPro" id="IPR003660">
    <property type="entry name" value="HAMP_dom"/>
</dbReference>
<dbReference type="AlphaFoldDB" id="A0A844C8B2"/>
<dbReference type="Gene3D" id="3.30.450.20">
    <property type="entry name" value="PAS domain"/>
    <property type="match status" value="1"/>
</dbReference>
<evidence type="ECO:0000259" key="6">
    <source>
        <dbReference type="PROSITE" id="PS50885"/>
    </source>
</evidence>
<dbReference type="Pfam" id="PF06580">
    <property type="entry name" value="His_kinase"/>
    <property type="match status" value="1"/>
</dbReference>
<keyword evidence="5" id="KW-0472">Membrane</keyword>
<dbReference type="SUPFAM" id="SSF55874">
    <property type="entry name" value="ATPase domain of HSP90 chaperone/DNA topoisomerase II/histidine kinase"/>
    <property type="match status" value="1"/>
</dbReference>
<evidence type="ECO:0000256" key="3">
    <source>
        <dbReference type="ARBA" id="ARBA00022679"/>
    </source>
</evidence>
<keyword evidence="5" id="KW-1133">Transmembrane helix</keyword>
<keyword evidence="2" id="KW-0597">Phosphoprotein</keyword>
<evidence type="ECO:0000256" key="2">
    <source>
        <dbReference type="ARBA" id="ARBA00022553"/>
    </source>
</evidence>
<dbReference type="SMART" id="SM00304">
    <property type="entry name" value="HAMP"/>
    <property type="match status" value="1"/>
</dbReference>
<dbReference type="Gene3D" id="3.30.565.10">
    <property type="entry name" value="Histidine kinase-like ATPase, C-terminal domain"/>
    <property type="match status" value="1"/>
</dbReference>
<accession>A0A844C8B2</accession>
<organism evidence="7 8">
    <name type="scientific">Fundicoccus ignavus</name>
    <dbReference type="NCBI Taxonomy" id="2664442"/>
    <lineage>
        <taxon>Bacteria</taxon>
        <taxon>Bacillati</taxon>
        <taxon>Bacillota</taxon>
        <taxon>Bacilli</taxon>
        <taxon>Lactobacillales</taxon>
        <taxon>Aerococcaceae</taxon>
        <taxon>Fundicoccus</taxon>
    </lineage>
</organism>
<evidence type="ECO:0000313" key="7">
    <source>
        <dbReference type="EMBL" id="MRJ46983.1"/>
    </source>
</evidence>